<feature type="domain" description="RecX first three-helical" evidence="8">
    <location>
        <begin position="66"/>
        <end position="105"/>
    </location>
</feature>
<feature type="domain" description="RecX second three-helical" evidence="6">
    <location>
        <begin position="112"/>
        <end position="153"/>
    </location>
</feature>
<dbReference type="InterPro" id="IPR036388">
    <property type="entry name" value="WH-like_DNA-bd_sf"/>
</dbReference>
<organism evidence="9 10">
    <name type="scientific">Schinkia azotoformans MEV2011</name>
    <dbReference type="NCBI Taxonomy" id="1348973"/>
    <lineage>
        <taxon>Bacteria</taxon>
        <taxon>Bacillati</taxon>
        <taxon>Bacillota</taxon>
        <taxon>Bacilli</taxon>
        <taxon>Bacillales</taxon>
        <taxon>Bacillaceae</taxon>
        <taxon>Calidifontibacillus/Schinkia group</taxon>
        <taxon>Schinkia</taxon>
    </lineage>
</organism>
<dbReference type="InterPro" id="IPR053926">
    <property type="entry name" value="RecX_HTH_1st"/>
</dbReference>
<dbReference type="PANTHER" id="PTHR33602">
    <property type="entry name" value="REGULATORY PROTEIN RECX FAMILY PROTEIN"/>
    <property type="match status" value="1"/>
</dbReference>
<comment type="caution">
    <text evidence="9">The sequence shown here is derived from an EMBL/GenBank/DDBJ whole genome shotgun (WGS) entry which is preliminary data.</text>
</comment>
<dbReference type="GO" id="GO:0006282">
    <property type="term" value="P:regulation of DNA repair"/>
    <property type="evidence" value="ECO:0007669"/>
    <property type="project" value="UniProtKB-UniRule"/>
</dbReference>
<evidence type="ECO:0000259" key="7">
    <source>
        <dbReference type="Pfam" id="PF21981"/>
    </source>
</evidence>
<evidence type="ECO:0000313" key="9">
    <source>
        <dbReference type="EMBL" id="KEF39289.1"/>
    </source>
</evidence>
<protein>
    <recommendedName>
        <fullName evidence="3 5">Regulatory protein RecX</fullName>
    </recommendedName>
</protein>
<evidence type="ECO:0000256" key="5">
    <source>
        <dbReference type="HAMAP-Rule" id="MF_01114"/>
    </source>
</evidence>
<dbReference type="AlphaFoldDB" id="A0A072NNP5"/>
<gene>
    <name evidence="5" type="primary">recX</name>
    <name evidence="9" type="ORF">M670_01050</name>
</gene>
<dbReference type="EMBL" id="JJRY01000003">
    <property type="protein sequence ID" value="KEF39289.1"/>
    <property type="molecule type" value="Genomic_DNA"/>
</dbReference>
<evidence type="ECO:0000256" key="4">
    <source>
        <dbReference type="ARBA" id="ARBA00022490"/>
    </source>
</evidence>
<dbReference type="InterPro" id="IPR003783">
    <property type="entry name" value="Regulatory_RecX"/>
</dbReference>
<evidence type="ECO:0000259" key="6">
    <source>
        <dbReference type="Pfam" id="PF02631"/>
    </source>
</evidence>
<dbReference type="OrthoDB" id="5421057at2"/>
<accession>A0A072NNP5</accession>
<evidence type="ECO:0000313" key="10">
    <source>
        <dbReference type="Proteomes" id="UP000027936"/>
    </source>
</evidence>
<dbReference type="HAMAP" id="MF_01114">
    <property type="entry name" value="RecX"/>
    <property type="match status" value="1"/>
</dbReference>
<dbReference type="RefSeq" id="WP_035193865.1">
    <property type="nucleotide sequence ID" value="NZ_JJRY01000003.1"/>
</dbReference>
<feature type="domain" description="RecX third three-helical" evidence="7">
    <location>
        <begin position="159"/>
        <end position="206"/>
    </location>
</feature>
<proteinExistence type="inferred from homology"/>
<evidence type="ECO:0000259" key="8">
    <source>
        <dbReference type="Pfam" id="PF21982"/>
    </source>
</evidence>
<dbReference type="InterPro" id="IPR053924">
    <property type="entry name" value="RecX_HTH_2nd"/>
</dbReference>
<evidence type="ECO:0000256" key="2">
    <source>
        <dbReference type="ARBA" id="ARBA00009695"/>
    </source>
</evidence>
<sequence>MIKISKITTQTKNIERFNIYIDKGNGEEYGFSVDQDVLIEFQIRKGNTYTEVEINEILYKDEIKKAFNLALKFLSYRMRAEKEIRDYLYKKDYSEDIAGIVIERLKKHQYVNDLEFAKAFVRSRIVNSAKGPLLIRQELQQKGISEANIQESLKEFPEETQLDIAFHFAEKNAKQNKTMSDYQIKQKIGQALLAKGFSQPIVKTALSEIVIEKGEEQKFQAISKQSEKAYKRYSSKFEGWELDQKVKQYLYQRGFKSEEIESFLTRNKEDYP</sequence>
<evidence type="ECO:0000256" key="1">
    <source>
        <dbReference type="ARBA" id="ARBA00004496"/>
    </source>
</evidence>
<dbReference type="InterPro" id="IPR053925">
    <property type="entry name" value="RecX_HTH_3rd"/>
</dbReference>
<dbReference type="Pfam" id="PF02631">
    <property type="entry name" value="RecX_HTH2"/>
    <property type="match status" value="1"/>
</dbReference>
<dbReference type="PANTHER" id="PTHR33602:SF1">
    <property type="entry name" value="REGULATORY PROTEIN RECX FAMILY PROTEIN"/>
    <property type="match status" value="1"/>
</dbReference>
<dbReference type="NCBIfam" id="NF010733">
    <property type="entry name" value="PRK14135.1"/>
    <property type="match status" value="1"/>
</dbReference>
<dbReference type="Pfam" id="PF21982">
    <property type="entry name" value="RecX_HTH1"/>
    <property type="match status" value="1"/>
</dbReference>
<name>A0A072NNP5_SCHAZ</name>
<feature type="domain" description="RecX third three-helical" evidence="7">
    <location>
        <begin position="215"/>
        <end position="264"/>
    </location>
</feature>
<comment type="function">
    <text evidence="5">Modulates RecA activity.</text>
</comment>
<comment type="subcellular location">
    <subcellularLocation>
        <location evidence="1 5">Cytoplasm</location>
    </subcellularLocation>
</comment>
<comment type="similarity">
    <text evidence="2 5">Belongs to the RecX family.</text>
</comment>
<dbReference type="Proteomes" id="UP000027936">
    <property type="component" value="Unassembled WGS sequence"/>
</dbReference>
<dbReference type="Pfam" id="PF21981">
    <property type="entry name" value="RecX_HTH3"/>
    <property type="match status" value="2"/>
</dbReference>
<dbReference type="PATRIC" id="fig|1348973.3.peg.1022"/>
<reference evidence="9 10" key="1">
    <citation type="submission" date="2014-04" db="EMBL/GenBank/DDBJ databases">
        <title>Draft genome sequence of Bacillus azotoformans MEV2011, a (co-) denitrifying strain unable to grow in the presence of oxygen.</title>
        <authorList>
            <person name="Nielsen M."/>
            <person name="Schreiber L."/>
            <person name="Finster K."/>
            <person name="Schramm A."/>
        </authorList>
    </citation>
    <scope>NUCLEOTIDE SEQUENCE [LARGE SCALE GENOMIC DNA]</scope>
    <source>
        <strain evidence="9 10">MEV2011</strain>
    </source>
</reference>
<dbReference type="GO" id="GO:0005737">
    <property type="term" value="C:cytoplasm"/>
    <property type="evidence" value="ECO:0007669"/>
    <property type="project" value="UniProtKB-SubCell"/>
</dbReference>
<keyword evidence="4 5" id="KW-0963">Cytoplasm</keyword>
<dbReference type="Gene3D" id="1.10.10.10">
    <property type="entry name" value="Winged helix-like DNA-binding domain superfamily/Winged helix DNA-binding domain"/>
    <property type="match status" value="4"/>
</dbReference>
<evidence type="ECO:0000256" key="3">
    <source>
        <dbReference type="ARBA" id="ARBA00018111"/>
    </source>
</evidence>